<dbReference type="InterPro" id="IPR002350">
    <property type="entry name" value="Kazal_dom"/>
</dbReference>
<keyword evidence="8" id="KW-0813">Transport</keyword>
<comment type="caution">
    <text evidence="8">Lacks conserved residue(s) required for the propagation of feature annotation.</text>
</comment>
<keyword evidence="5 8" id="KW-1133">Transmembrane helix</keyword>
<feature type="transmembrane region" description="Helical" evidence="8">
    <location>
        <begin position="515"/>
        <end position="532"/>
    </location>
</feature>
<dbReference type="Pfam" id="PF07648">
    <property type="entry name" value="Kazal_2"/>
    <property type="match status" value="1"/>
</dbReference>
<accession>A0AAN8GB78</accession>
<keyword evidence="4 8" id="KW-0812">Transmembrane</keyword>
<keyword evidence="8" id="KW-0406">Ion transport</keyword>
<evidence type="ECO:0000259" key="9">
    <source>
        <dbReference type="PROSITE" id="PS50850"/>
    </source>
</evidence>
<dbReference type="PROSITE" id="PS50850">
    <property type="entry name" value="MFS"/>
    <property type="match status" value="1"/>
</dbReference>
<dbReference type="GO" id="GO:0016323">
    <property type="term" value="C:basolateral plasma membrane"/>
    <property type="evidence" value="ECO:0007669"/>
    <property type="project" value="TreeGrafter"/>
</dbReference>
<evidence type="ECO:0000313" key="12">
    <source>
        <dbReference type="Proteomes" id="UP001347796"/>
    </source>
</evidence>
<feature type="transmembrane region" description="Helical" evidence="8">
    <location>
        <begin position="479"/>
        <end position="503"/>
    </location>
</feature>
<feature type="transmembrane region" description="Helical" evidence="8">
    <location>
        <begin position="230"/>
        <end position="254"/>
    </location>
</feature>
<feature type="transmembrane region" description="Helical" evidence="8">
    <location>
        <begin position="298"/>
        <end position="317"/>
    </location>
</feature>
<evidence type="ECO:0000313" key="11">
    <source>
        <dbReference type="EMBL" id="KAK6167391.1"/>
    </source>
</evidence>
<keyword evidence="3" id="KW-1003">Cell membrane</keyword>
<feature type="transmembrane region" description="Helical" evidence="8">
    <location>
        <begin position="145"/>
        <end position="164"/>
    </location>
</feature>
<feature type="transmembrane region" description="Helical" evidence="8">
    <location>
        <begin position="569"/>
        <end position="592"/>
    </location>
</feature>
<evidence type="ECO:0000256" key="3">
    <source>
        <dbReference type="ARBA" id="ARBA00022475"/>
    </source>
</evidence>
<feature type="transmembrane region" description="Helical" evidence="8">
    <location>
        <begin position="35"/>
        <end position="58"/>
    </location>
</feature>
<sequence length="627" mass="68929">MGCFTAVYGLSGLVTSSLQIYINSQITTIERQFGFSSSVSGLILSSNDIGYLLTTLFMSYIARKTHIPRVLALSTMFFGFSGLICSIPHFMDMDSFRLSHREGNITTMIASPLQGGSLCLNDTFSGMNDTLLHCGTTENINKNATIRTVAILLLSVGMCLQGFGKSPRYPFLATYVDDNVEQTQTPLYLGIISSVGIFGPALGFTLGGVFSKMYVTLEETNMSLRDPRWIGAWWLGFLFFGSIGVIAGIPLLCFPRKMRSRPKHLDNLKTKKAVKSNNKCEELKGLLKSTFRLLSSPIYMCCSLSTCVVLFSISGMLAFLPKYLESHFHIPTWKANILLGTVNVFGAASGALAGGLLTSKLKLTPMTCLKLVTGITFFSSFIIATGFFITCPKPEINQGLSRTYITTKEYNTTQCDIDLCGCDNERYFPVCGSDNQNYFSPCHAGCTTNDNMLFTNCSCIEDEKSTAQPGLCVGECPLIWPYVAFNFVGAFVSTMIILPNFVISVRSIKESDKPLGIGMSAFLATLLGWFPGPVVYGKIIDTTCLIWSDTCTGKGACSMYDIDDLRVKYHTLFIGARSVATLFYVVALIIALKKKQPFFVDRKDDPAEMETMIVKKNDILKTKGTKV</sequence>
<dbReference type="CDD" id="cd17336">
    <property type="entry name" value="MFS_SLCO_OATP"/>
    <property type="match status" value="1"/>
</dbReference>
<feature type="transmembrane region" description="Helical" evidence="8">
    <location>
        <begin position="70"/>
        <end position="91"/>
    </location>
</feature>
<dbReference type="NCBIfam" id="TIGR00805">
    <property type="entry name" value="oat"/>
    <property type="match status" value="1"/>
</dbReference>
<evidence type="ECO:0000256" key="8">
    <source>
        <dbReference type="RuleBase" id="RU362056"/>
    </source>
</evidence>
<evidence type="ECO:0000256" key="6">
    <source>
        <dbReference type="ARBA" id="ARBA00023136"/>
    </source>
</evidence>
<protein>
    <recommendedName>
        <fullName evidence="8">Solute carrier organic anion transporter family member</fullName>
    </recommendedName>
</protein>
<dbReference type="GO" id="GO:0006811">
    <property type="term" value="P:monoatomic ion transport"/>
    <property type="evidence" value="ECO:0007669"/>
    <property type="project" value="UniProtKB-KW"/>
</dbReference>
<evidence type="ECO:0000256" key="1">
    <source>
        <dbReference type="ARBA" id="ARBA00004651"/>
    </source>
</evidence>
<dbReference type="Proteomes" id="UP001347796">
    <property type="component" value="Unassembled WGS sequence"/>
</dbReference>
<dbReference type="GO" id="GO:0043252">
    <property type="term" value="P:sodium-independent organic anion transport"/>
    <property type="evidence" value="ECO:0007669"/>
    <property type="project" value="TreeGrafter"/>
</dbReference>
<reference evidence="11 12" key="1">
    <citation type="submission" date="2024-01" db="EMBL/GenBank/DDBJ databases">
        <title>The genome of the rayed Mediterranean limpet Patella caerulea (Linnaeus, 1758).</title>
        <authorList>
            <person name="Anh-Thu Weber A."/>
            <person name="Halstead-Nussloch G."/>
        </authorList>
    </citation>
    <scope>NUCLEOTIDE SEQUENCE [LARGE SCALE GENOMIC DNA]</scope>
    <source>
        <strain evidence="11">AATW-2023a</strain>
        <tissue evidence="11">Whole specimen</tissue>
    </source>
</reference>
<feature type="domain" description="Kazal-like" evidence="10">
    <location>
        <begin position="409"/>
        <end position="461"/>
    </location>
</feature>
<evidence type="ECO:0000256" key="7">
    <source>
        <dbReference type="ARBA" id="ARBA00023157"/>
    </source>
</evidence>
<gene>
    <name evidence="11" type="ORF">SNE40_021429</name>
</gene>
<feature type="transmembrane region" description="Helical" evidence="8">
    <location>
        <begin position="185"/>
        <end position="210"/>
    </location>
</feature>
<dbReference type="PANTHER" id="PTHR11388:SF157">
    <property type="entry name" value="SOLUTE CARRIER ORGANIC ANION TRANSPORTER FAMILY MEMBER 2A1-LIKE"/>
    <property type="match status" value="1"/>
</dbReference>
<keyword evidence="12" id="KW-1185">Reference proteome</keyword>
<dbReference type="InterPro" id="IPR020846">
    <property type="entry name" value="MFS_dom"/>
</dbReference>
<dbReference type="SUPFAM" id="SSF100895">
    <property type="entry name" value="Kazal-type serine protease inhibitors"/>
    <property type="match status" value="1"/>
</dbReference>
<comment type="subcellular location">
    <subcellularLocation>
        <location evidence="1 8">Cell membrane</location>
        <topology evidence="1 8">Multi-pass membrane protein</topology>
    </subcellularLocation>
</comment>
<dbReference type="InterPro" id="IPR004156">
    <property type="entry name" value="OATP"/>
</dbReference>
<organism evidence="11 12">
    <name type="scientific">Patella caerulea</name>
    <name type="common">Rayed Mediterranean limpet</name>
    <dbReference type="NCBI Taxonomy" id="87958"/>
    <lineage>
        <taxon>Eukaryota</taxon>
        <taxon>Metazoa</taxon>
        <taxon>Spiralia</taxon>
        <taxon>Lophotrochozoa</taxon>
        <taxon>Mollusca</taxon>
        <taxon>Gastropoda</taxon>
        <taxon>Patellogastropoda</taxon>
        <taxon>Patelloidea</taxon>
        <taxon>Patellidae</taxon>
        <taxon>Patella</taxon>
    </lineage>
</organism>
<evidence type="ECO:0000256" key="5">
    <source>
        <dbReference type="ARBA" id="ARBA00022989"/>
    </source>
</evidence>
<evidence type="ECO:0000256" key="2">
    <source>
        <dbReference type="ARBA" id="ARBA00009657"/>
    </source>
</evidence>
<dbReference type="PANTHER" id="PTHR11388">
    <property type="entry name" value="ORGANIC ANION TRANSPORTER"/>
    <property type="match status" value="1"/>
</dbReference>
<dbReference type="AlphaFoldDB" id="A0AAN8GB78"/>
<dbReference type="SUPFAM" id="SSF103473">
    <property type="entry name" value="MFS general substrate transporter"/>
    <property type="match status" value="1"/>
</dbReference>
<feature type="domain" description="Major facilitator superfamily (MFS) profile" evidence="9">
    <location>
        <begin position="1"/>
        <end position="595"/>
    </location>
</feature>
<dbReference type="InterPro" id="IPR036058">
    <property type="entry name" value="Kazal_dom_sf"/>
</dbReference>
<keyword evidence="7" id="KW-1015">Disulfide bond</keyword>
<name>A0AAN8GB78_PATCE</name>
<dbReference type="EMBL" id="JAZGQO010000018">
    <property type="protein sequence ID" value="KAK6167391.1"/>
    <property type="molecule type" value="Genomic_DNA"/>
</dbReference>
<keyword evidence="6 8" id="KW-0472">Membrane</keyword>
<proteinExistence type="inferred from homology"/>
<comment type="caution">
    <text evidence="11">The sequence shown here is derived from an EMBL/GenBank/DDBJ whole genome shotgun (WGS) entry which is preliminary data.</text>
</comment>
<evidence type="ECO:0000256" key="4">
    <source>
        <dbReference type="ARBA" id="ARBA00022692"/>
    </source>
</evidence>
<dbReference type="PROSITE" id="PS51465">
    <property type="entry name" value="KAZAL_2"/>
    <property type="match status" value="1"/>
</dbReference>
<dbReference type="Gene3D" id="1.20.1250.20">
    <property type="entry name" value="MFS general substrate transporter like domains"/>
    <property type="match status" value="1"/>
</dbReference>
<dbReference type="InterPro" id="IPR036259">
    <property type="entry name" value="MFS_trans_sf"/>
</dbReference>
<feature type="transmembrane region" description="Helical" evidence="8">
    <location>
        <begin position="337"/>
        <end position="357"/>
    </location>
</feature>
<dbReference type="Pfam" id="PF03137">
    <property type="entry name" value="OATP"/>
    <property type="match status" value="1"/>
</dbReference>
<comment type="similarity">
    <text evidence="2 8">Belongs to the organo anion transporter (TC 2.A.60) family.</text>
</comment>
<dbReference type="GO" id="GO:0015347">
    <property type="term" value="F:sodium-independent organic anion transmembrane transporter activity"/>
    <property type="evidence" value="ECO:0007669"/>
    <property type="project" value="TreeGrafter"/>
</dbReference>
<feature type="transmembrane region" description="Helical" evidence="8">
    <location>
        <begin position="369"/>
        <end position="389"/>
    </location>
</feature>
<evidence type="ECO:0000259" key="10">
    <source>
        <dbReference type="PROSITE" id="PS51465"/>
    </source>
</evidence>